<dbReference type="OrthoDB" id="2606712at2"/>
<dbReference type="EMBL" id="CP003065">
    <property type="protein sequence ID" value="AEV69934.1"/>
    <property type="molecule type" value="Genomic_DNA"/>
</dbReference>
<protein>
    <submittedName>
        <fullName evidence="1">Uncharacterized protein</fullName>
    </submittedName>
</protein>
<keyword evidence="2" id="KW-1185">Reference proteome</keyword>
<proteinExistence type="predicted"/>
<gene>
    <name evidence="1" type="ordered locus">Clocl_3438</name>
</gene>
<dbReference type="HOGENOM" id="CLU_1537403_0_0_9"/>
<name>G8LY02_ACECE</name>
<accession>G8LY02</accession>
<evidence type="ECO:0000313" key="2">
    <source>
        <dbReference type="Proteomes" id="UP000005435"/>
    </source>
</evidence>
<organism evidence="1 2">
    <name type="scientific">Acetivibrio clariflavus (strain DSM 19732 / NBRC 101661 / EBR45)</name>
    <name type="common">Clostridium clariflavum</name>
    <dbReference type="NCBI Taxonomy" id="720554"/>
    <lineage>
        <taxon>Bacteria</taxon>
        <taxon>Bacillati</taxon>
        <taxon>Bacillota</taxon>
        <taxon>Clostridia</taxon>
        <taxon>Eubacteriales</taxon>
        <taxon>Oscillospiraceae</taxon>
        <taxon>Acetivibrio</taxon>
    </lineage>
</organism>
<sequence length="174" mass="20217" precursor="true">MSTSFRMHSKHNNPDEWLCMSNGGTAVFLSVLVLSGSRLAQEKKEKELIIWISEHDDTVRGRGCNGFDIEDIPWDFNNFERERSFILKVIEGAREKLGWETLHYEPNEAFVFSYLDTFKNLIINFDPVYIDKEAYRCWKEEGNDPRFAIPEGFTKCPKHGTLLYFNGCIACNDC</sequence>
<dbReference type="eggNOG" id="ENOG5032XX8">
    <property type="taxonomic scope" value="Bacteria"/>
</dbReference>
<dbReference type="AlphaFoldDB" id="G8LY02"/>
<evidence type="ECO:0000313" key="1">
    <source>
        <dbReference type="EMBL" id="AEV69934.1"/>
    </source>
</evidence>
<dbReference type="KEGG" id="ccl:Clocl_3438"/>
<dbReference type="Proteomes" id="UP000005435">
    <property type="component" value="Chromosome"/>
</dbReference>
<reference evidence="2" key="1">
    <citation type="submission" date="2011-12" db="EMBL/GenBank/DDBJ databases">
        <title>Complete sequence of Clostridium clariflavum DSM 19732.</title>
        <authorList>
            <consortium name="US DOE Joint Genome Institute"/>
            <person name="Lucas S."/>
            <person name="Han J."/>
            <person name="Lapidus A."/>
            <person name="Cheng J.-F."/>
            <person name="Goodwin L."/>
            <person name="Pitluck S."/>
            <person name="Peters L."/>
            <person name="Teshima H."/>
            <person name="Detter J.C."/>
            <person name="Han C."/>
            <person name="Tapia R."/>
            <person name="Land M."/>
            <person name="Hauser L."/>
            <person name="Kyrpides N."/>
            <person name="Ivanova N."/>
            <person name="Pagani I."/>
            <person name="Kitzmiller T."/>
            <person name="Lynd L."/>
            <person name="Izquierdo J."/>
            <person name="Woyke T."/>
        </authorList>
    </citation>
    <scope>NUCLEOTIDE SEQUENCE [LARGE SCALE GENOMIC DNA]</scope>
    <source>
        <strain evidence="2">DSM 19732 / NBRC 101661 / EBR45</strain>
    </source>
</reference>
<dbReference type="RefSeq" id="WP_014256464.1">
    <property type="nucleotide sequence ID" value="NC_016627.1"/>
</dbReference>
<reference evidence="1 2" key="2">
    <citation type="journal article" date="2012" name="Stand. Genomic Sci.">
        <title>Complete Genome Sequence of Clostridium clariflavum DSM 19732.</title>
        <authorList>
            <person name="Izquierdo J.A."/>
            <person name="Goodwin L."/>
            <person name="Davenport K.W."/>
            <person name="Teshima H."/>
            <person name="Bruce D."/>
            <person name="Detter C."/>
            <person name="Tapia R."/>
            <person name="Han S."/>
            <person name="Land M."/>
            <person name="Hauser L."/>
            <person name="Jeffries C.D."/>
            <person name="Han J."/>
            <person name="Pitluck S."/>
            <person name="Nolan M."/>
            <person name="Chen A."/>
            <person name="Huntemann M."/>
            <person name="Mavromatis K."/>
            <person name="Mikhailova N."/>
            <person name="Liolios K."/>
            <person name="Woyke T."/>
            <person name="Lynd L.R."/>
        </authorList>
    </citation>
    <scope>NUCLEOTIDE SEQUENCE [LARGE SCALE GENOMIC DNA]</scope>
    <source>
        <strain evidence="2">DSM 19732 / NBRC 101661 / EBR45</strain>
    </source>
</reference>